<comment type="caution">
    <text evidence="2">The sequence shown here is derived from an EMBL/GenBank/DDBJ whole genome shotgun (WGS) entry which is preliminary data.</text>
</comment>
<keyword evidence="3" id="KW-1185">Reference proteome</keyword>
<feature type="region of interest" description="Disordered" evidence="1">
    <location>
        <begin position="35"/>
        <end position="59"/>
    </location>
</feature>
<feature type="region of interest" description="Disordered" evidence="1">
    <location>
        <begin position="69"/>
        <end position="88"/>
    </location>
</feature>
<dbReference type="AlphaFoldDB" id="A0AA38LUU5"/>
<dbReference type="Proteomes" id="UP001164286">
    <property type="component" value="Unassembled WGS sequence"/>
</dbReference>
<feature type="region of interest" description="Disordered" evidence="1">
    <location>
        <begin position="152"/>
        <end position="220"/>
    </location>
</feature>
<gene>
    <name evidence="2" type="ORF">MKK02DRAFT_37912</name>
</gene>
<feature type="compositionally biased region" description="Low complexity" evidence="1">
    <location>
        <begin position="497"/>
        <end position="517"/>
    </location>
</feature>
<accession>A0AA38LUU5</accession>
<evidence type="ECO:0000313" key="3">
    <source>
        <dbReference type="Proteomes" id="UP001164286"/>
    </source>
</evidence>
<reference evidence="2" key="1">
    <citation type="journal article" date="2022" name="G3 (Bethesda)">
        <title>High quality genome of the basidiomycete yeast Dioszegia hungarica PDD-24b-2 isolated from cloud water.</title>
        <authorList>
            <person name="Jarrige D."/>
            <person name="Haridas S."/>
            <person name="Bleykasten-Grosshans C."/>
            <person name="Joly M."/>
            <person name="Nadalig T."/>
            <person name="Sancelme M."/>
            <person name="Vuilleumier S."/>
            <person name="Grigoriev I.V."/>
            <person name="Amato P."/>
            <person name="Bringel F."/>
        </authorList>
    </citation>
    <scope>NUCLEOTIDE SEQUENCE</scope>
    <source>
        <strain evidence="2">PDD-24b-2</strain>
    </source>
</reference>
<name>A0AA38LUU5_9TREE</name>
<evidence type="ECO:0000313" key="2">
    <source>
        <dbReference type="EMBL" id="KAI9634381.1"/>
    </source>
</evidence>
<feature type="compositionally biased region" description="Low complexity" evidence="1">
    <location>
        <begin position="192"/>
        <end position="209"/>
    </location>
</feature>
<feature type="region of interest" description="Disordered" evidence="1">
    <location>
        <begin position="357"/>
        <end position="378"/>
    </location>
</feature>
<feature type="compositionally biased region" description="Low complexity" evidence="1">
    <location>
        <begin position="45"/>
        <end position="57"/>
    </location>
</feature>
<feature type="compositionally biased region" description="Polar residues" evidence="1">
    <location>
        <begin position="176"/>
        <end position="191"/>
    </location>
</feature>
<proteinExistence type="predicted"/>
<organism evidence="2 3">
    <name type="scientific">Dioszegia hungarica</name>
    <dbReference type="NCBI Taxonomy" id="4972"/>
    <lineage>
        <taxon>Eukaryota</taxon>
        <taxon>Fungi</taxon>
        <taxon>Dikarya</taxon>
        <taxon>Basidiomycota</taxon>
        <taxon>Agaricomycotina</taxon>
        <taxon>Tremellomycetes</taxon>
        <taxon>Tremellales</taxon>
        <taxon>Bulleribasidiaceae</taxon>
        <taxon>Dioszegia</taxon>
    </lineage>
</organism>
<evidence type="ECO:0000256" key="1">
    <source>
        <dbReference type="SAM" id="MobiDB-lite"/>
    </source>
</evidence>
<dbReference type="RefSeq" id="XP_052944158.1">
    <property type="nucleotide sequence ID" value="XM_053089836.1"/>
</dbReference>
<protein>
    <submittedName>
        <fullName evidence="2">Uncharacterized protein</fullName>
    </submittedName>
</protein>
<feature type="compositionally biased region" description="Low complexity" evidence="1">
    <location>
        <begin position="364"/>
        <end position="378"/>
    </location>
</feature>
<feature type="region of interest" description="Disordered" evidence="1">
    <location>
        <begin position="285"/>
        <end position="316"/>
    </location>
</feature>
<dbReference type="EMBL" id="JAKWFO010000007">
    <property type="protein sequence ID" value="KAI9634381.1"/>
    <property type="molecule type" value="Genomic_DNA"/>
</dbReference>
<sequence length="586" mass="64528">MPPSIFQQIVLPYLAQRPITTTARFARFFSSNIPRARAPANTDPSSSSTSVTHASSSRRWDYVPPIEPVGYNTGHDPPERGSRAGPGARLRLPIPYTPLPKQGGSGDVLAFLKSLEELKGARKTTLLMALEKIASIPEDLLDREAEEGKVAVKGKTEMGEGRTGMNTGKARRDENSLNLVEMSQSPNLDVTPSSSAEPPVSPLSPELPVTDPQLHPDKPILSPDFTQYPLVIYSLLRTRLYRLTVYHLLQTPEYAVDQALLDRVAEYLKRGGAGKLASRLEKGWDGTLLPRDSSDAGASEEDRPPTHPIPSESSLRHAPNAWLIPRRAAARPLPPPSSSTLSSLTANYNSHLTRALLSPKKRSSSSTQSNNPLSPLNNLLTTIQPLQRPSGGMRQLRQLLRKIERLEAHRSFRPDWVTANLVVKCWMSCLMAGGQGWRAGSKRKGGEGEEAEIDKRMELRGLFAFVKVLFERRLEEQLALGPTSEGTSDPAIAEEGTSPATAPPSTTATTPALPGPASYPYRHTLSYTKHVRPFANDLLRALRQIGDRDGYHQVIGWQREMRERMEPVYAEWKAGSRSHKGRNGPS</sequence>
<dbReference type="GeneID" id="77729041"/>
<feature type="region of interest" description="Disordered" evidence="1">
    <location>
        <begin position="480"/>
        <end position="517"/>
    </location>
</feature>